<evidence type="ECO:0000256" key="2">
    <source>
        <dbReference type="ARBA" id="ARBA00022723"/>
    </source>
</evidence>
<evidence type="ECO:0000313" key="9">
    <source>
        <dbReference type="Proteomes" id="UP001239909"/>
    </source>
</evidence>
<evidence type="ECO:0000256" key="4">
    <source>
        <dbReference type="ARBA" id="ARBA00023014"/>
    </source>
</evidence>
<name>A0ABQ6LNN3_9RHOB</name>
<dbReference type="PANTHER" id="PTHR21496:SF0">
    <property type="entry name" value="RIESKE DOMAIN-CONTAINING PROTEIN"/>
    <property type="match status" value="1"/>
</dbReference>
<evidence type="ECO:0000256" key="1">
    <source>
        <dbReference type="ARBA" id="ARBA00022714"/>
    </source>
</evidence>
<dbReference type="InterPro" id="IPR017941">
    <property type="entry name" value="Rieske_2Fe-2S"/>
</dbReference>
<evidence type="ECO:0000256" key="6">
    <source>
        <dbReference type="ARBA" id="ARBA00038001"/>
    </source>
</evidence>
<feature type="domain" description="Rieske" evidence="7">
    <location>
        <begin position="9"/>
        <end position="104"/>
    </location>
</feature>
<keyword evidence="1" id="KW-0001">2Fe-2S</keyword>
<proteinExistence type="inferred from homology"/>
<protein>
    <submittedName>
        <fullName evidence="8">Non-heme iron oxygenase ferredoxin subunit</fullName>
    </submittedName>
</protein>
<keyword evidence="3" id="KW-0408">Iron</keyword>
<dbReference type="PROSITE" id="PS51296">
    <property type="entry name" value="RIESKE"/>
    <property type="match status" value="1"/>
</dbReference>
<dbReference type="PANTHER" id="PTHR21496">
    <property type="entry name" value="FERREDOXIN-RELATED"/>
    <property type="match status" value="1"/>
</dbReference>
<comment type="cofactor">
    <cofactor evidence="5">
        <name>[2Fe-2S] cluster</name>
        <dbReference type="ChEBI" id="CHEBI:190135"/>
    </cofactor>
</comment>
<gene>
    <name evidence="8" type="ORF">LNKW23_40410</name>
</gene>
<comment type="similarity">
    <text evidence="6">Belongs to the bacterial ring-hydroxylating dioxygenase ferredoxin component family.</text>
</comment>
<dbReference type="CDD" id="cd03528">
    <property type="entry name" value="Rieske_RO_ferredoxin"/>
    <property type="match status" value="1"/>
</dbReference>
<dbReference type="SUPFAM" id="SSF50022">
    <property type="entry name" value="ISP domain"/>
    <property type="match status" value="1"/>
</dbReference>
<dbReference type="Gene3D" id="2.102.10.10">
    <property type="entry name" value="Rieske [2Fe-2S] iron-sulphur domain"/>
    <property type="match status" value="1"/>
</dbReference>
<accession>A0ABQ6LNN3</accession>
<evidence type="ECO:0000256" key="5">
    <source>
        <dbReference type="ARBA" id="ARBA00034078"/>
    </source>
</evidence>
<keyword evidence="9" id="KW-1185">Reference proteome</keyword>
<keyword evidence="4" id="KW-0411">Iron-sulfur</keyword>
<dbReference type="EMBL" id="BSYI01000044">
    <property type="protein sequence ID" value="GMG84825.1"/>
    <property type="molecule type" value="Genomic_DNA"/>
</dbReference>
<dbReference type="RefSeq" id="WP_285673949.1">
    <property type="nucleotide sequence ID" value="NZ_BSYI01000044.1"/>
</dbReference>
<dbReference type="Proteomes" id="UP001239909">
    <property type="component" value="Unassembled WGS sequence"/>
</dbReference>
<evidence type="ECO:0000259" key="7">
    <source>
        <dbReference type="PROSITE" id="PS51296"/>
    </source>
</evidence>
<reference evidence="8 9" key="1">
    <citation type="submission" date="2023-04" db="EMBL/GenBank/DDBJ databases">
        <title>Marinoamorphus aggregata gen. nov., sp. Nov., isolate from tissue of brittle star Ophioplocus japonicus.</title>
        <authorList>
            <person name="Kawano K."/>
            <person name="Sawayama S."/>
            <person name="Nakagawa S."/>
        </authorList>
    </citation>
    <scope>NUCLEOTIDE SEQUENCE [LARGE SCALE GENOMIC DNA]</scope>
    <source>
        <strain evidence="8 9">NKW23</strain>
    </source>
</reference>
<dbReference type="InterPro" id="IPR036922">
    <property type="entry name" value="Rieske_2Fe-2S_sf"/>
</dbReference>
<sequence>MTEENGQWHQVIDVNELDDGEMIGVEIGERRIAIYKVDGEFYATDNICTHAFAILSDGWLDGDVVECPLHGGCFNVCTGKALGDPVEVDLQTYELRVVDGILEVLCPKETAQEAGKTKCA</sequence>
<dbReference type="Pfam" id="PF00355">
    <property type="entry name" value="Rieske"/>
    <property type="match status" value="1"/>
</dbReference>
<evidence type="ECO:0000313" key="8">
    <source>
        <dbReference type="EMBL" id="GMG84825.1"/>
    </source>
</evidence>
<keyword evidence="2" id="KW-0479">Metal-binding</keyword>
<organism evidence="8 9">
    <name type="scientific">Paralimibaculum aggregatum</name>
    <dbReference type="NCBI Taxonomy" id="3036245"/>
    <lineage>
        <taxon>Bacteria</taxon>
        <taxon>Pseudomonadati</taxon>
        <taxon>Pseudomonadota</taxon>
        <taxon>Alphaproteobacteria</taxon>
        <taxon>Rhodobacterales</taxon>
        <taxon>Paracoccaceae</taxon>
        <taxon>Paralimibaculum</taxon>
    </lineage>
</organism>
<comment type="caution">
    <text evidence="8">The sequence shown here is derived from an EMBL/GenBank/DDBJ whole genome shotgun (WGS) entry which is preliminary data.</text>
</comment>
<evidence type="ECO:0000256" key="3">
    <source>
        <dbReference type="ARBA" id="ARBA00023004"/>
    </source>
</evidence>